<proteinExistence type="predicted"/>
<dbReference type="EMBL" id="JAUESC010000002">
    <property type="protein sequence ID" value="KAK0603661.1"/>
    <property type="molecule type" value="Genomic_DNA"/>
</dbReference>
<accession>A0AA39SRM3</accession>
<gene>
    <name evidence="2" type="ORF">LWI29_007262</name>
</gene>
<organism evidence="2 3">
    <name type="scientific">Acer saccharum</name>
    <name type="common">Sugar maple</name>
    <dbReference type="NCBI Taxonomy" id="4024"/>
    <lineage>
        <taxon>Eukaryota</taxon>
        <taxon>Viridiplantae</taxon>
        <taxon>Streptophyta</taxon>
        <taxon>Embryophyta</taxon>
        <taxon>Tracheophyta</taxon>
        <taxon>Spermatophyta</taxon>
        <taxon>Magnoliopsida</taxon>
        <taxon>eudicotyledons</taxon>
        <taxon>Gunneridae</taxon>
        <taxon>Pentapetalae</taxon>
        <taxon>rosids</taxon>
        <taxon>malvids</taxon>
        <taxon>Sapindales</taxon>
        <taxon>Sapindaceae</taxon>
        <taxon>Hippocastanoideae</taxon>
        <taxon>Acereae</taxon>
        <taxon>Acer</taxon>
    </lineage>
</organism>
<feature type="compositionally biased region" description="Basic residues" evidence="1">
    <location>
        <begin position="147"/>
        <end position="160"/>
    </location>
</feature>
<sequence>MRSGRDDRKNHEEGFIDQNNRSFVEAIRKDKTESANGRVDHTEHASSLSWFGSRTDEEWLWRSAVGELKEFKNIEAVNSKLESKGFIFSSVYLGGKRIMWTFESDYDRDGFIKMHSFGGTISQGSDDTGREIEETAATDSALEKGAASRKKERREKRKKDRFKEGPFGQYLEMIQPIRVHGMLIYNLLKRQFICPEEEKDDEMWFGLGEKKARFAERKSAYAVASTWAHCPKGSKKKKKSVRNLF</sequence>
<feature type="compositionally biased region" description="Basic and acidic residues" evidence="1">
    <location>
        <begin position="1"/>
        <end position="14"/>
    </location>
</feature>
<reference evidence="2" key="1">
    <citation type="journal article" date="2022" name="Plant J.">
        <title>Strategies of tolerance reflected in two North American maple genomes.</title>
        <authorList>
            <person name="McEvoy S.L."/>
            <person name="Sezen U.U."/>
            <person name="Trouern-Trend A."/>
            <person name="McMahon S.M."/>
            <person name="Schaberg P.G."/>
            <person name="Yang J."/>
            <person name="Wegrzyn J.L."/>
            <person name="Swenson N.G."/>
        </authorList>
    </citation>
    <scope>NUCLEOTIDE SEQUENCE</scope>
    <source>
        <strain evidence="2">NS2018</strain>
    </source>
</reference>
<feature type="region of interest" description="Disordered" evidence="1">
    <location>
        <begin position="1"/>
        <end position="21"/>
    </location>
</feature>
<dbReference type="AlphaFoldDB" id="A0AA39SRM3"/>
<dbReference type="Proteomes" id="UP001168877">
    <property type="component" value="Unassembled WGS sequence"/>
</dbReference>
<comment type="caution">
    <text evidence="2">The sequence shown here is derived from an EMBL/GenBank/DDBJ whole genome shotgun (WGS) entry which is preliminary data.</text>
</comment>
<keyword evidence="3" id="KW-1185">Reference proteome</keyword>
<reference evidence="2" key="2">
    <citation type="submission" date="2023-06" db="EMBL/GenBank/DDBJ databases">
        <authorList>
            <person name="Swenson N.G."/>
            <person name="Wegrzyn J.L."/>
            <person name="Mcevoy S.L."/>
        </authorList>
    </citation>
    <scope>NUCLEOTIDE SEQUENCE</scope>
    <source>
        <strain evidence="2">NS2018</strain>
        <tissue evidence="2">Leaf</tissue>
    </source>
</reference>
<evidence type="ECO:0000256" key="1">
    <source>
        <dbReference type="SAM" id="MobiDB-lite"/>
    </source>
</evidence>
<feature type="region of interest" description="Disordered" evidence="1">
    <location>
        <begin position="122"/>
        <end position="160"/>
    </location>
</feature>
<evidence type="ECO:0000313" key="2">
    <source>
        <dbReference type="EMBL" id="KAK0603661.1"/>
    </source>
</evidence>
<name>A0AA39SRM3_ACESA</name>
<protein>
    <submittedName>
        <fullName evidence="2">Uncharacterized protein</fullName>
    </submittedName>
</protein>
<evidence type="ECO:0000313" key="3">
    <source>
        <dbReference type="Proteomes" id="UP001168877"/>
    </source>
</evidence>